<evidence type="ECO:0000313" key="1">
    <source>
        <dbReference type="EMBL" id="DAF92461.1"/>
    </source>
</evidence>
<name>A0A8S5UD94_9CAUD</name>
<accession>A0A8S5UD94</accession>
<protein>
    <submittedName>
        <fullName evidence="1">Uncharacterized protein</fullName>
    </submittedName>
</protein>
<reference evidence="1" key="1">
    <citation type="journal article" date="2021" name="Proc. Natl. Acad. Sci. U.S.A.">
        <title>A Catalog of Tens of Thousands of Viruses from Human Metagenomes Reveals Hidden Associations with Chronic Diseases.</title>
        <authorList>
            <person name="Tisza M.J."/>
            <person name="Buck C.B."/>
        </authorList>
    </citation>
    <scope>NUCLEOTIDE SEQUENCE</scope>
    <source>
        <strain evidence="1">Ctkhg5</strain>
    </source>
</reference>
<dbReference type="EMBL" id="BK016067">
    <property type="protein sequence ID" value="DAF92461.1"/>
    <property type="molecule type" value="Genomic_DNA"/>
</dbReference>
<sequence length="86" mass="9692">MAVPQNAGAPWQYVWQPRNRYAADAGNAQPAYKTVMRHGNARLTKSRFNDSYYVREDSGNTWLLGSFESANAAAKAFGKWHKCHSN</sequence>
<organism evidence="1">
    <name type="scientific">Siphoviridae sp. ctkhg5</name>
    <dbReference type="NCBI Taxonomy" id="2825643"/>
    <lineage>
        <taxon>Viruses</taxon>
        <taxon>Duplodnaviria</taxon>
        <taxon>Heunggongvirae</taxon>
        <taxon>Uroviricota</taxon>
        <taxon>Caudoviricetes</taxon>
    </lineage>
</organism>
<proteinExistence type="predicted"/>